<dbReference type="PANTHER" id="PTHR43582:SF2">
    <property type="entry name" value="LINEARMYCIN RESISTANCE ATP-BINDING PROTEIN LNRL"/>
    <property type="match status" value="1"/>
</dbReference>
<dbReference type="SUPFAM" id="SSF52540">
    <property type="entry name" value="P-loop containing nucleoside triphosphate hydrolases"/>
    <property type="match status" value="1"/>
</dbReference>
<protein>
    <submittedName>
        <fullName evidence="4">Export ABC transporter ATP-binding protein</fullName>
    </submittedName>
</protein>
<accession>A0A1E5G374</accession>
<organism evidence="4 5">
    <name type="scientific">Desulfuribacillus alkaliarsenatis</name>
    <dbReference type="NCBI Taxonomy" id="766136"/>
    <lineage>
        <taxon>Bacteria</taxon>
        <taxon>Bacillati</taxon>
        <taxon>Bacillota</taxon>
        <taxon>Desulfuribacillia</taxon>
        <taxon>Desulfuribacillales</taxon>
        <taxon>Desulfuribacillaceae</taxon>
        <taxon>Desulfuribacillus</taxon>
    </lineage>
</organism>
<dbReference type="SMART" id="SM00382">
    <property type="entry name" value="AAA"/>
    <property type="match status" value="1"/>
</dbReference>
<evidence type="ECO:0000256" key="2">
    <source>
        <dbReference type="ARBA" id="ARBA00022840"/>
    </source>
</evidence>
<name>A0A1E5G374_9FIRM</name>
<dbReference type="OrthoDB" id="9804819at2"/>
<dbReference type="RefSeq" id="WP_069642832.1">
    <property type="nucleotide sequence ID" value="NZ_MIJE01000011.1"/>
</dbReference>
<dbReference type="Proteomes" id="UP000094296">
    <property type="component" value="Unassembled WGS sequence"/>
</dbReference>
<reference evidence="4 5" key="1">
    <citation type="submission" date="2016-09" db="EMBL/GenBank/DDBJ databases">
        <title>Draft genome sequence for the type strain of Desulfuribacillus alkaliarsenatis AHT28, an obligately anaerobic, sulfidogenic bacterium isolated from Russian soda lake sediments.</title>
        <authorList>
            <person name="Abin C.A."/>
            <person name="Hollibaugh J.T."/>
        </authorList>
    </citation>
    <scope>NUCLEOTIDE SEQUENCE [LARGE SCALE GENOMIC DNA]</scope>
    <source>
        <strain evidence="4 5">AHT28</strain>
    </source>
</reference>
<keyword evidence="1" id="KW-0547">Nucleotide-binding</keyword>
<keyword evidence="2 4" id="KW-0067">ATP-binding</keyword>
<dbReference type="Pfam" id="PF00005">
    <property type="entry name" value="ABC_tran"/>
    <property type="match status" value="1"/>
</dbReference>
<comment type="caution">
    <text evidence="4">The sequence shown here is derived from an EMBL/GenBank/DDBJ whole genome shotgun (WGS) entry which is preliminary data.</text>
</comment>
<dbReference type="InterPro" id="IPR027417">
    <property type="entry name" value="P-loop_NTPase"/>
</dbReference>
<dbReference type="InterPro" id="IPR017871">
    <property type="entry name" value="ABC_transporter-like_CS"/>
</dbReference>
<dbReference type="InterPro" id="IPR003593">
    <property type="entry name" value="AAA+_ATPase"/>
</dbReference>
<dbReference type="GO" id="GO:0005524">
    <property type="term" value="F:ATP binding"/>
    <property type="evidence" value="ECO:0007669"/>
    <property type="project" value="UniProtKB-KW"/>
</dbReference>
<dbReference type="PROSITE" id="PS00211">
    <property type="entry name" value="ABC_TRANSPORTER_1"/>
    <property type="match status" value="1"/>
</dbReference>
<feature type="domain" description="ABC transporter" evidence="3">
    <location>
        <begin position="4"/>
        <end position="234"/>
    </location>
</feature>
<evidence type="ECO:0000313" key="5">
    <source>
        <dbReference type="Proteomes" id="UP000094296"/>
    </source>
</evidence>
<dbReference type="PROSITE" id="PS50893">
    <property type="entry name" value="ABC_TRANSPORTER_2"/>
    <property type="match status" value="1"/>
</dbReference>
<evidence type="ECO:0000313" key="4">
    <source>
        <dbReference type="EMBL" id="OEF97434.1"/>
    </source>
</evidence>
<dbReference type="EMBL" id="MIJE01000011">
    <property type="protein sequence ID" value="OEF97434.1"/>
    <property type="molecule type" value="Genomic_DNA"/>
</dbReference>
<evidence type="ECO:0000256" key="1">
    <source>
        <dbReference type="ARBA" id="ARBA00022741"/>
    </source>
</evidence>
<keyword evidence="5" id="KW-1185">Reference proteome</keyword>
<dbReference type="InterPro" id="IPR003439">
    <property type="entry name" value="ABC_transporter-like_ATP-bd"/>
</dbReference>
<proteinExistence type="predicted"/>
<dbReference type="AlphaFoldDB" id="A0A1E5G374"/>
<evidence type="ECO:0000259" key="3">
    <source>
        <dbReference type="PROSITE" id="PS50893"/>
    </source>
</evidence>
<sequence>MTLLQITNLSKSFKSRTVVDNVSFSINDGEIFGLLGPNGAGKSTTLSMVCGLLKADSGNISIGGYDLKTDSFKAKELIGIVPQETALYPELSAVANLKFWGSINGIEGRSLDYAINNALTLVDLKDRALDRIGKYSGGMKRRLNIAAGLIHNPKLLIMDEPTVGVDPQSRNHILDTIRTLKDQGTTIIYTSHYVEEVEQLCDRVAIMDHGKLLTIGTLAELQHEAGELHEVTVAFSSLETPPMKQIQGLTGVKQAALLENSIKILTPNAEQLLPLLFEMLVSNRISITEIKIKKPNLESLFLKLTGRALRD</sequence>
<gene>
    <name evidence="4" type="ORF">BHF68_04285</name>
</gene>
<dbReference type="PANTHER" id="PTHR43582">
    <property type="entry name" value="LINEARMYCIN RESISTANCE ATP-BINDING PROTEIN LNRL"/>
    <property type="match status" value="1"/>
</dbReference>
<dbReference type="STRING" id="766136.BHF68_04285"/>
<dbReference type="Gene3D" id="3.40.50.300">
    <property type="entry name" value="P-loop containing nucleotide triphosphate hydrolases"/>
    <property type="match status" value="1"/>
</dbReference>
<dbReference type="GO" id="GO:0016887">
    <property type="term" value="F:ATP hydrolysis activity"/>
    <property type="evidence" value="ECO:0007669"/>
    <property type="project" value="InterPro"/>
</dbReference>